<feature type="region of interest" description="Disordered" evidence="1">
    <location>
        <begin position="50"/>
        <end position="72"/>
    </location>
</feature>
<feature type="compositionally biased region" description="Basic and acidic residues" evidence="1">
    <location>
        <begin position="62"/>
        <end position="72"/>
    </location>
</feature>
<dbReference type="Proteomes" id="UP000800041">
    <property type="component" value="Unassembled WGS sequence"/>
</dbReference>
<organism evidence="2 3">
    <name type="scientific">Aulographum hederae CBS 113979</name>
    <dbReference type="NCBI Taxonomy" id="1176131"/>
    <lineage>
        <taxon>Eukaryota</taxon>
        <taxon>Fungi</taxon>
        <taxon>Dikarya</taxon>
        <taxon>Ascomycota</taxon>
        <taxon>Pezizomycotina</taxon>
        <taxon>Dothideomycetes</taxon>
        <taxon>Pleosporomycetidae</taxon>
        <taxon>Aulographales</taxon>
        <taxon>Aulographaceae</taxon>
    </lineage>
</organism>
<gene>
    <name evidence="2" type="ORF">K402DRAFT_112819</name>
</gene>
<proteinExistence type="predicted"/>
<protein>
    <submittedName>
        <fullName evidence="2">Uncharacterized protein</fullName>
    </submittedName>
</protein>
<name>A0A6G1GWP8_9PEZI</name>
<keyword evidence="3" id="KW-1185">Reference proteome</keyword>
<reference evidence="2" key="1">
    <citation type="journal article" date="2020" name="Stud. Mycol.">
        <title>101 Dothideomycetes genomes: a test case for predicting lifestyles and emergence of pathogens.</title>
        <authorList>
            <person name="Haridas S."/>
            <person name="Albert R."/>
            <person name="Binder M."/>
            <person name="Bloem J."/>
            <person name="Labutti K."/>
            <person name="Salamov A."/>
            <person name="Andreopoulos B."/>
            <person name="Baker S."/>
            <person name="Barry K."/>
            <person name="Bills G."/>
            <person name="Bluhm B."/>
            <person name="Cannon C."/>
            <person name="Castanera R."/>
            <person name="Culley D."/>
            <person name="Daum C."/>
            <person name="Ezra D."/>
            <person name="Gonzalez J."/>
            <person name="Henrissat B."/>
            <person name="Kuo A."/>
            <person name="Liang C."/>
            <person name="Lipzen A."/>
            <person name="Lutzoni F."/>
            <person name="Magnuson J."/>
            <person name="Mondo S."/>
            <person name="Nolan M."/>
            <person name="Ohm R."/>
            <person name="Pangilinan J."/>
            <person name="Park H.-J."/>
            <person name="Ramirez L."/>
            <person name="Alfaro M."/>
            <person name="Sun H."/>
            <person name="Tritt A."/>
            <person name="Yoshinaga Y."/>
            <person name="Zwiers L.-H."/>
            <person name="Turgeon B."/>
            <person name="Goodwin S."/>
            <person name="Spatafora J."/>
            <person name="Crous P."/>
            <person name="Grigoriev I."/>
        </authorList>
    </citation>
    <scope>NUCLEOTIDE SEQUENCE</scope>
    <source>
        <strain evidence="2">CBS 113979</strain>
    </source>
</reference>
<accession>A0A6G1GWP8</accession>
<evidence type="ECO:0000256" key="1">
    <source>
        <dbReference type="SAM" id="MobiDB-lite"/>
    </source>
</evidence>
<dbReference type="AlphaFoldDB" id="A0A6G1GWP8"/>
<evidence type="ECO:0000313" key="3">
    <source>
        <dbReference type="Proteomes" id="UP000800041"/>
    </source>
</evidence>
<evidence type="ECO:0000313" key="2">
    <source>
        <dbReference type="EMBL" id="KAF1985234.1"/>
    </source>
</evidence>
<sequence>MTSLDLVRAARFRLAVRFLAASRATLQARLMKLAMGMGVCSDTKWSWGKTSGSGVPVLSGETSRRSRGDERRAGARAVAFKLRAFEKDSDIMSGIEEGAESRYRFVLEYRYEREREREKE</sequence>
<dbReference type="EMBL" id="ML977163">
    <property type="protein sequence ID" value="KAF1985234.1"/>
    <property type="molecule type" value="Genomic_DNA"/>
</dbReference>